<name>A0A9P4XX16_CRYP1</name>
<evidence type="ECO:0000313" key="1">
    <source>
        <dbReference type="EMBL" id="KAF3762473.1"/>
    </source>
</evidence>
<comment type="caution">
    <text evidence="1">The sequence shown here is derived from an EMBL/GenBank/DDBJ whole genome shotgun (WGS) entry which is preliminary data.</text>
</comment>
<dbReference type="RefSeq" id="XP_040773452.1">
    <property type="nucleotide sequence ID" value="XM_040915053.1"/>
</dbReference>
<accession>A0A9P4XX16</accession>
<dbReference type="EMBL" id="MU032350">
    <property type="protein sequence ID" value="KAF3762473.1"/>
    <property type="molecule type" value="Genomic_DNA"/>
</dbReference>
<keyword evidence="2" id="KW-1185">Reference proteome</keyword>
<dbReference type="GeneID" id="63832182"/>
<dbReference type="Proteomes" id="UP000803844">
    <property type="component" value="Unassembled WGS sequence"/>
</dbReference>
<protein>
    <submittedName>
        <fullName evidence="1">Uncharacterized protein</fullName>
    </submittedName>
</protein>
<proteinExistence type="predicted"/>
<evidence type="ECO:0000313" key="2">
    <source>
        <dbReference type="Proteomes" id="UP000803844"/>
    </source>
</evidence>
<sequence length="83" mass="9769">MSNIYGNYSVQRQYLLCNPTESHNPTKIRKYKRTPSDNRATGRLPRYIPFGLARILDEKFRIVVIRYRAATRCAETKPLRPLN</sequence>
<dbReference type="AlphaFoldDB" id="A0A9P4XX16"/>
<reference evidence="1" key="1">
    <citation type="journal article" date="2020" name="Phytopathology">
        <title>Genome sequence of the chestnut blight fungus Cryphonectria parasitica EP155: A fundamental resource for an archetypical invasive plant pathogen.</title>
        <authorList>
            <person name="Crouch J.A."/>
            <person name="Dawe A."/>
            <person name="Aerts A."/>
            <person name="Barry K."/>
            <person name="Churchill A.C.L."/>
            <person name="Grimwood J."/>
            <person name="Hillman B."/>
            <person name="Milgroom M.G."/>
            <person name="Pangilinan J."/>
            <person name="Smith M."/>
            <person name="Salamov A."/>
            <person name="Schmutz J."/>
            <person name="Yadav J."/>
            <person name="Grigoriev I.V."/>
            <person name="Nuss D."/>
        </authorList>
    </citation>
    <scope>NUCLEOTIDE SEQUENCE</scope>
    <source>
        <strain evidence="1">EP155</strain>
    </source>
</reference>
<gene>
    <name evidence="1" type="ORF">M406DRAFT_103172</name>
</gene>
<organism evidence="1 2">
    <name type="scientific">Cryphonectria parasitica (strain ATCC 38755 / EP155)</name>
    <dbReference type="NCBI Taxonomy" id="660469"/>
    <lineage>
        <taxon>Eukaryota</taxon>
        <taxon>Fungi</taxon>
        <taxon>Dikarya</taxon>
        <taxon>Ascomycota</taxon>
        <taxon>Pezizomycotina</taxon>
        <taxon>Sordariomycetes</taxon>
        <taxon>Sordariomycetidae</taxon>
        <taxon>Diaporthales</taxon>
        <taxon>Cryphonectriaceae</taxon>
        <taxon>Cryphonectria-Endothia species complex</taxon>
        <taxon>Cryphonectria</taxon>
    </lineage>
</organism>